<comment type="caution">
    <text evidence="2">The sequence shown here is derived from an EMBL/GenBank/DDBJ whole genome shotgun (WGS) entry which is preliminary data.</text>
</comment>
<feature type="chain" id="PRO_5035439497" evidence="1">
    <location>
        <begin position="24"/>
        <end position="524"/>
    </location>
</feature>
<keyword evidence="1" id="KW-0732">Signal</keyword>
<name>A0A8K1CT61_PYTOL</name>
<dbReference type="EMBL" id="SPLM01000001">
    <property type="protein sequence ID" value="TMW69099.1"/>
    <property type="molecule type" value="Genomic_DNA"/>
</dbReference>
<dbReference type="Proteomes" id="UP000794436">
    <property type="component" value="Unassembled WGS sequence"/>
</dbReference>
<dbReference type="OrthoDB" id="155171at2759"/>
<evidence type="ECO:0000313" key="3">
    <source>
        <dbReference type="Proteomes" id="UP000794436"/>
    </source>
</evidence>
<dbReference type="AlphaFoldDB" id="A0A8K1CT61"/>
<keyword evidence="3" id="KW-1185">Reference proteome</keyword>
<accession>A0A8K1CT61</accession>
<gene>
    <name evidence="2" type="ORF">Poli38472_001255</name>
</gene>
<feature type="signal peptide" evidence="1">
    <location>
        <begin position="1"/>
        <end position="23"/>
    </location>
</feature>
<protein>
    <submittedName>
        <fullName evidence="2">Uncharacterized protein</fullName>
    </submittedName>
</protein>
<sequence>MVKLLTPFAALALALFAPNAADADSTVTLPHWVGPAVGKPIDTACYRKTYLTKQCPPGYNFDKIATCWAQCPIEYPVECGMECIPQNQDCTKEILSKVGSVVNVALNVATSGVFGELAKAGKGVQQGVKCGQQLFNAANKVVSYIDEVEKSKANVDTTQDQLLYLLSKSDLAVVDLPIAVATCIGVPVPANLDQAKDIVDMVKGLLQQIIGKKASGENVLDANTFVALAGNTTAGSSVSDLTPEDEEYLKKLVASGVTCGSKIKDVIDRIVLAVQDLKKQDAKSAVDVVRFAVMNSDLILKDLPDAANSCLGENAPEGFQSRDDIIKTVHVIVDRIVDASSQNGNPISVEDYAFTITNMGLDAISLFDPTGIAAMAKEFVQPICGPTVFIGEIDDGPADKALGLKTVEKAFRNSTGEWKKQGDGLVKITFQSVDDQDVSVNIMSGGQKVTEVKVGKGKTVEWSHALSDLQGKTMYLDRWRPGFLGIPGTGGGSLLTWVPADADGSLTLNVKINPTSFSDHALRK</sequence>
<reference evidence="2" key="1">
    <citation type="submission" date="2019-03" db="EMBL/GenBank/DDBJ databases">
        <title>Long read genome sequence of the mycoparasitic Pythium oligandrum ATCC 38472 isolated from sugarbeet rhizosphere.</title>
        <authorList>
            <person name="Gaulin E."/>
        </authorList>
    </citation>
    <scope>NUCLEOTIDE SEQUENCE</scope>
    <source>
        <strain evidence="2">ATCC 38472_TT</strain>
    </source>
</reference>
<organism evidence="2 3">
    <name type="scientific">Pythium oligandrum</name>
    <name type="common">Mycoparasitic fungus</name>
    <dbReference type="NCBI Taxonomy" id="41045"/>
    <lineage>
        <taxon>Eukaryota</taxon>
        <taxon>Sar</taxon>
        <taxon>Stramenopiles</taxon>
        <taxon>Oomycota</taxon>
        <taxon>Peronosporomycetes</taxon>
        <taxon>Pythiales</taxon>
        <taxon>Pythiaceae</taxon>
        <taxon>Pythium</taxon>
    </lineage>
</organism>
<proteinExistence type="predicted"/>
<evidence type="ECO:0000313" key="2">
    <source>
        <dbReference type="EMBL" id="TMW69099.1"/>
    </source>
</evidence>
<evidence type="ECO:0000256" key="1">
    <source>
        <dbReference type="SAM" id="SignalP"/>
    </source>
</evidence>